<proteinExistence type="predicted"/>
<dbReference type="Gene3D" id="3.90.550.10">
    <property type="entry name" value="Spore Coat Polysaccharide Biosynthesis Protein SpsA, Chain A"/>
    <property type="match status" value="1"/>
</dbReference>
<evidence type="ECO:0000259" key="1">
    <source>
        <dbReference type="Pfam" id="PF00535"/>
    </source>
</evidence>
<sequence>MRIEICICTFRRPHVADTLASLGRLRVPGGVALSALVIDNDATPSAEARVAEAAAALDFPVRYRHVPGGNISIARNAGLDAADADWLAFLDDDEIAREDWLEALLARQRETGADGIFGPSRARYDPGTPDWIVRGDFHSQRAAPRGGVVETGHTCNALLRWGDAPWRAARFELARGRSGGEDTEFFFRLRRLGAVYAVAPEAVVTEAVPPERLSLGWLLRRRYRIGQSYAASATDAPARVRLFATAALKAGYCGLRAGLSVPNRERRAFWLMRGTMHAGVCAGCLKLPQRALYGGSRT</sequence>
<dbReference type="InterPro" id="IPR050834">
    <property type="entry name" value="Glycosyltransf_2"/>
</dbReference>
<dbReference type="EMBL" id="JAME01000037">
    <property type="protein sequence ID" value="ETX27222.1"/>
    <property type="molecule type" value="Genomic_DNA"/>
</dbReference>
<dbReference type="eggNOG" id="COG0463">
    <property type="taxonomic scope" value="Bacteria"/>
</dbReference>
<dbReference type="SUPFAM" id="SSF53448">
    <property type="entry name" value="Nucleotide-diphospho-sugar transferases"/>
    <property type="match status" value="1"/>
</dbReference>
<comment type="caution">
    <text evidence="2">The sequence shown here is derived from an EMBL/GenBank/DDBJ whole genome shotgun (WGS) entry which is preliminary data.</text>
</comment>
<name>X7F2S1_9RHOB</name>
<dbReference type="AlphaFoldDB" id="X7F2S1"/>
<protein>
    <recommendedName>
        <fullName evidence="1">Glycosyltransferase 2-like domain-containing protein</fullName>
    </recommendedName>
</protein>
<dbReference type="STRING" id="1449351.RISW2_14980"/>
<gene>
    <name evidence="2" type="ORF">RISW2_14980</name>
</gene>
<dbReference type="Proteomes" id="UP000023430">
    <property type="component" value="Unassembled WGS sequence"/>
</dbReference>
<dbReference type="PANTHER" id="PTHR43685:SF2">
    <property type="entry name" value="GLYCOSYLTRANSFERASE 2-LIKE DOMAIN-CONTAINING PROTEIN"/>
    <property type="match status" value="1"/>
</dbReference>
<dbReference type="InterPro" id="IPR001173">
    <property type="entry name" value="Glyco_trans_2-like"/>
</dbReference>
<dbReference type="InterPro" id="IPR029044">
    <property type="entry name" value="Nucleotide-diphossugar_trans"/>
</dbReference>
<reference evidence="2 3" key="1">
    <citation type="submission" date="2014-01" db="EMBL/GenBank/DDBJ databases">
        <title>Roseivivax isoporae LMG 25204 Genome Sequencing.</title>
        <authorList>
            <person name="Lai Q."/>
            <person name="Li G."/>
            <person name="Shao Z."/>
        </authorList>
    </citation>
    <scope>NUCLEOTIDE SEQUENCE [LARGE SCALE GENOMIC DNA]</scope>
    <source>
        <strain evidence="2 3">LMG 25204</strain>
    </source>
</reference>
<organism evidence="2 3">
    <name type="scientific">Roseivivax isoporae LMG 25204</name>
    <dbReference type="NCBI Taxonomy" id="1449351"/>
    <lineage>
        <taxon>Bacteria</taxon>
        <taxon>Pseudomonadati</taxon>
        <taxon>Pseudomonadota</taxon>
        <taxon>Alphaproteobacteria</taxon>
        <taxon>Rhodobacterales</taxon>
        <taxon>Roseobacteraceae</taxon>
        <taxon>Roseivivax</taxon>
    </lineage>
</organism>
<dbReference type="Pfam" id="PF00535">
    <property type="entry name" value="Glycos_transf_2"/>
    <property type="match status" value="1"/>
</dbReference>
<evidence type="ECO:0000313" key="3">
    <source>
        <dbReference type="Proteomes" id="UP000023430"/>
    </source>
</evidence>
<accession>X7F2S1</accession>
<feature type="domain" description="Glycosyltransferase 2-like" evidence="1">
    <location>
        <begin position="5"/>
        <end position="160"/>
    </location>
</feature>
<keyword evidence="3" id="KW-1185">Reference proteome</keyword>
<dbReference type="PANTHER" id="PTHR43685">
    <property type="entry name" value="GLYCOSYLTRANSFERASE"/>
    <property type="match status" value="1"/>
</dbReference>
<dbReference type="RefSeq" id="WP_043774093.1">
    <property type="nucleotide sequence ID" value="NZ_JAME01000037.1"/>
</dbReference>
<dbReference type="OrthoDB" id="6116224at2"/>
<evidence type="ECO:0000313" key="2">
    <source>
        <dbReference type="EMBL" id="ETX27222.1"/>
    </source>
</evidence>
<dbReference type="PATRIC" id="fig|1449351.3.peg.3864"/>